<evidence type="ECO:0000313" key="2">
    <source>
        <dbReference type="EMBL" id="MCL6741156.1"/>
    </source>
</evidence>
<dbReference type="RefSeq" id="WP_249915557.1">
    <property type="nucleotide sequence ID" value="NZ_JAMGBB010000001.1"/>
</dbReference>
<organism evidence="2 3">
    <name type="scientific">Sphingomonas brevis</name>
    <dbReference type="NCBI Taxonomy" id="2908206"/>
    <lineage>
        <taxon>Bacteria</taxon>
        <taxon>Pseudomonadati</taxon>
        <taxon>Pseudomonadota</taxon>
        <taxon>Alphaproteobacteria</taxon>
        <taxon>Sphingomonadales</taxon>
        <taxon>Sphingomonadaceae</taxon>
        <taxon>Sphingomonas</taxon>
    </lineage>
</organism>
<dbReference type="InterPro" id="IPR041657">
    <property type="entry name" value="HTH_17"/>
</dbReference>
<dbReference type="NCBIfam" id="TIGR01764">
    <property type="entry name" value="excise"/>
    <property type="match status" value="1"/>
</dbReference>
<dbReference type="EMBL" id="JAMGBB010000001">
    <property type="protein sequence ID" value="MCL6741156.1"/>
    <property type="molecule type" value="Genomic_DNA"/>
</dbReference>
<dbReference type="InterPro" id="IPR009061">
    <property type="entry name" value="DNA-bd_dom_put_sf"/>
</dbReference>
<sequence length="77" mass="8789">MMIETNPVEQLAFRIEDTCRMLGISRFTLYAEINAGRLFPCKVGRRTLFTRTEMERWLRAAQGTVIDPRPLSVGAVS</sequence>
<evidence type="ECO:0000313" key="3">
    <source>
        <dbReference type="Proteomes" id="UP001165383"/>
    </source>
</evidence>
<dbReference type="InterPro" id="IPR010093">
    <property type="entry name" value="SinI_DNA-bd"/>
</dbReference>
<feature type="domain" description="Helix-turn-helix" evidence="1">
    <location>
        <begin position="14"/>
        <end position="60"/>
    </location>
</feature>
<gene>
    <name evidence="2" type="ORF">LZ518_08435</name>
</gene>
<keyword evidence="3" id="KW-1185">Reference proteome</keyword>
<dbReference type="Proteomes" id="UP001165383">
    <property type="component" value="Unassembled WGS sequence"/>
</dbReference>
<dbReference type="SUPFAM" id="SSF46955">
    <property type="entry name" value="Putative DNA-binding domain"/>
    <property type="match status" value="1"/>
</dbReference>
<protein>
    <submittedName>
        <fullName evidence="2">Helix-turn-helix domain-containing protein</fullName>
    </submittedName>
</protein>
<proteinExistence type="predicted"/>
<evidence type="ECO:0000259" key="1">
    <source>
        <dbReference type="Pfam" id="PF12728"/>
    </source>
</evidence>
<accession>A0ABT0SAP7</accession>
<comment type="caution">
    <text evidence="2">The sequence shown here is derived from an EMBL/GenBank/DDBJ whole genome shotgun (WGS) entry which is preliminary data.</text>
</comment>
<reference evidence="2" key="1">
    <citation type="submission" date="2022-05" db="EMBL/GenBank/DDBJ databases">
        <authorList>
            <person name="Jo J.-H."/>
            <person name="Im W.-T."/>
        </authorList>
    </citation>
    <scope>NUCLEOTIDE SEQUENCE</scope>
    <source>
        <strain evidence="2">RB56-2</strain>
    </source>
</reference>
<name>A0ABT0SAP7_9SPHN</name>
<dbReference type="Pfam" id="PF12728">
    <property type="entry name" value="HTH_17"/>
    <property type="match status" value="1"/>
</dbReference>